<dbReference type="GO" id="GO:0009523">
    <property type="term" value="C:photosystem II"/>
    <property type="evidence" value="ECO:0007669"/>
    <property type="project" value="UniProtKB-KW"/>
</dbReference>
<keyword evidence="7" id="KW-0472">Membrane</keyword>
<dbReference type="AlphaFoldDB" id="A0A6G1CM60"/>
<keyword evidence="5" id="KW-1133">Transmembrane helix</keyword>
<comment type="caution">
    <text evidence="9">The sequence shown here is derived from an EMBL/GenBank/DDBJ whole genome shotgun (WGS) entry which is preliminary data.</text>
</comment>
<evidence type="ECO:0000256" key="6">
    <source>
        <dbReference type="ARBA" id="ARBA00022991"/>
    </source>
</evidence>
<reference evidence="9 10" key="1">
    <citation type="submission" date="2019-11" db="EMBL/GenBank/DDBJ databases">
        <title>Whole genome sequence of Oryza granulata.</title>
        <authorList>
            <person name="Li W."/>
        </authorList>
    </citation>
    <scope>NUCLEOTIDE SEQUENCE [LARGE SCALE GENOMIC DNA]</scope>
    <source>
        <strain evidence="10">cv. Menghai</strain>
        <tissue evidence="9">Leaf</tissue>
    </source>
</reference>
<sequence>VACFCFGAFHVTGLYGLGIWVSDPYGITGKVQAVNLAWGEEGFDPFLLGGIASHHIAA</sequence>
<keyword evidence="10" id="KW-1185">Reference proteome</keyword>
<feature type="non-terminal residue" evidence="9">
    <location>
        <position position="1"/>
    </location>
</feature>
<keyword evidence="8" id="KW-0604">Photosystem II</keyword>
<feature type="non-terminal residue" evidence="9">
    <location>
        <position position="58"/>
    </location>
</feature>
<dbReference type="GO" id="GO:0009767">
    <property type="term" value="P:photosynthetic electron transport chain"/>
    <property type="evidence" value="ECO:0007669"/>
    <property type="project" value="InterPro"/>
</dbReference>
<evidence type="ECO:0000256" key="4">
    <source>
        <dbReference type="ARBA" id="ARBA00022692"/>
    </source>
</evidence>
<dbReference type="InterPro" id="IPR000932">
    <property type="entry name" value="PS_antenna-like"/>
</dbReference>
<evidence type="ECO:0000256" key="7">
    <source>
        <dbReference type="ARBA" id="ARBA00023136"/>
    </source>
</evidence>
<keyword evidence="3" id="KW-0602">Photosynthesis</keyword>
<accession>A0A6G1CM60</accession>
<evidence type="ECO:0000256" key="1">
    <source>
        <dbReference type="ARBA" id="ARBA00004141"/>
    </source>
</evidence>
<evidence type="ECO:0000313" key="9">
    <source>
        <dbReference type="EMBL" id="KAF0901239.1"/>
    </source>
</evidence>
<evidence type="ECO:0000256" key="2">
    <source>
        <dbReference type="ARBA" id="ARBA00022494"/>
    </source>
</evidence>
<protein>
    <submittedName>
        <fullName evidence="9">Uncharacterized protein</fullName>
    </submittedName>
</protein>
<dbReference type="GO" id="GO:0009536">
    <property type="term" value="C:plastid"/>
    <property type="evidence" value="ECO:0007669"/>
    <property type="project" value="UniProtKB-ARBA"/>
</dbReference>
<evidence type="ECO:0000256" key="3">
    <source>
        <dbReference type="ARBA" id="ARBA00022531"/>
    </source>
</evidence>
<dbReference type="SUPFAM" id="SSF161077">
    <property type="entry name" value="Photosystem II antenna protein-like"/>
    <property type="match status" value="1"/>
</dbReference>
<organism evidence="9 10">
    <name type="scientific">Oryza meyeriana var. granulata</name>
    <dbReference type="NCBI Taxonomy" id="110450"/>
    <lineage>
        <taxon>Eukaryota</taxon>
        <taxon>Viridiplantae</taxon>
        <taxon>Streptophyta</taxon>
        <taxon>Embryophyta</taxon>
        <taxon>Tracheophyta</taxon>
        <taxon>Spermatophyta</taxon>
        <taxon>Magnoliopsida</taxon>
        <taxon>Liliopsida</taxon>
        <taxon>Poales</taxon>
        <taxon>Poaceae</taxon>
        <taxon>BOP clade</taxon>
        <taxon>Oryzoideae</taxon>
        <taxon>Oryzeae</taxon>
        <taxon>Oryzinae</taxon>
        <taxon>Oryza</taxon>
        <taxon>Oryza meyeriana</taxon>
    </lineage>
</organism>
<evidence type="ECO:0000256" key="5">
    <source>
        <dbReference type="ARBA" id="ARBA00022989"/>
    </source>
</evidence>
<dbReference type="InterPro" id="IPR036001">
    <property type="entry name" value="PS_II_antenna-like_sf"/>
</dbReference>
<proteinExistence type="predicted"/>
<keyword evidence="2" id="KW-0148">Chlorophyll</keyword>
<gene>
    <name evidence="9" type="ORF">E2562_038818</name>
</gene>
<dbReference type="EMBL" id="SPHZ02000009">
    <property type="protein sequence ID" value="KAF0901239.1"/>
    <property type="molecule type" value="Genomic_DNA"/>
</dbReference>
<evidence type="ECO:0000313" key="10">
    <source>
        <dbReference type="Proteomes" id="UP000479710"/>
    </source>
</evidence>
<evidence type="ECO:0000256" key="8">
    <source>
        <dbReference type="ARBA" id="ARBA00023276"/>
    </source>
</evidence>
<comment type="subcellular location">
    <subcellularLocation>
        <location evidence="1">Membrane</location>
        <topology evidence="1">Multi-pass membrane protein</topology>
    </subcellularLocation>
</comment>
<keyword evidence="6" id="KW-0157">Chromophore</keyword>
<keyword evidence="4" id="KW-0812">Transmembrane</keyword>
<dbReference type="Proteomes" id="UP000479710">
    <property type="component" value="Unassembled WGS sequence"/>
</dbReference>
<name>A0A6G1CM60_9ORYZ</name>
<dbReference type="Pfam" id="PF00421">
    <property type="entry name" value="PSII"/>
    <property type="match status" value="1"/>
</dbReference>
<dbReference type="GO" id="GO:0016168">
    <property type="term" value="F:chlorophyll binding"/>
    <property type="evidence" value="ECO:0007669"/>
    <property type="project" value="UniProtKB-KW"/>
</dbReference>